<dbReference type="GO" id="GO:0005794">
    <property type="term" value="C:Golgi apparatus"/>
    <property type="evidence" value="ECO:0007669"/>
    <property type="project" value="TreeGrafter"/>
</dbReference>
<dbReference type="PANTHER" id="PTHR10783">
    <property type="entry name" value="XENOTROPIC AND POLYTROPIC RETROVIRUS RECEPTOR 1-RELATED"/>
    <property type="match status" value="1"/>
</dbReference>
<feature type="transmembrane region" description="Helical" evidence="7">
    <location>
        <begin position="489"/>
        <end position="512"/>
    </location>
</feature>
<evidence type="ECO:0000256" key="1">
    <source>
        <dbReference type="ARBA" id="ARBA00004141"/>
    </source>
</evidence>
<feature type="compositionally biased region" description="Acidic residues" evidence="6">
    <location>
        <begin position="843"/>
        <end position="862"/>
    </location>
</feature>
<evidence type="ECO:0000313" key="11">
    <source>
        <dbReference type="Proteomes" id="UP000726737"/>
    </source>
</evidence>
<dbReference type="CDD" id="cd14475">
    <property type="entry name" value="SPX_SYG1_like"/>
    <property type="match status" value="1"/>
</dbReference>
<evidence type="ECO:0000256" key="4">
    <source>
        <dbReference type="ARBA" id="ARBA00022989"/>
    </source>
</evidence>
<feature type="transmembrane region" description="Helical" evidence="7">
    <location>
        <begin position="715"/>
        <end position="734"/>
    </location>
</feature>
<dbReference type="GO" id="GO:0005886">
    <property type="term" value="C:plasma membrane"/>
    <property type="evidence" value="ECO:0007669"/>
    <property type="project" value="TreeGrafter"/>
</dbReference>
<reference evidence="10" key="1">
    <citation type="journal article" date="2020" name="Fungal Divers.">
        <title>Resolving the Mortierellaceae phylogeny through synthesis of multi-gene phylogenetics and phylogenomics.</title>
        <authorList>
            <person name="Vandepol N."/>
            <person name="Liber J."/>
            <person name="Desiro A."/>
            <person name="Na H."/>
            <person name="Kennedy M."/>
            <person name="Barry K."/>
            <person name="Grigoriev I.V."/>
            <person name="Miller A.N."/>
            <person name="O'Donnell K."/>
            <person name="Stajich J.E."/>
            <person name="Bonito G."/>
        </authorList>
    </citation>
    <scope>NUCLEOTIDE SEQUENCE</scope>
    <source>
        <strain evidence="10">KOD948</strain>
    </source>
</reference>
<feature type="region of interest" description="Disordered" evidence="6">
    <location>
        <begin position="78"/>
        <end position="137"/>
    </location>
</feature>
<evidence type="ECO:0000256" key="6">
    <source>
        <dbReference type="SAM" id="MobiDB-lite"/>
    </source>
</evidence>
<feature type="transmembrane region" description="Helical" evidence="7">
    <location>
        <begin position="789"/>
        <end position="805"/>
    </location>
</feature>
<gene>
    <name evidence="10" type="ORF">BG011_001829</name>
</gene>
<dbReference type="EMBL" id="JAAAJA010000151">
    <property type="protein sequence ID" value="KAG0260556.1"/>
    <property type="molecule type" value="Genomic_DNA"/>
</dbReference>
<dbReference type="Pfam" id="PF03105">
    <property type="entry name" value="SPX"/>
    <property type="match status" value="1"/>
</dbReference>
<name>A0A9P6Q4Q0_9FUNG</name>
<evidence type="ECO:0000313" key="10">
    <source>
        <dbReference type="EMBL" id="KAG0260556.1"/>
    </source>
</evidence>
<protein>
    <submittedName>
        <fullName evidence="10">Uncharacterized protein</fullName>
    </submittedName>
</protein>
<dbReference type="PROSITE" id="PS51380">
    <property type="entry name" value="EXS"/>
    <property type="match status" value="1"/>
</dbReference>
<evidence type="ECO:0000256" key="7">
    <source>
        <dbReference type="SAM" id="Phobius"/>
    </source>
</evidence>
<dbReference type="InterPro" id="IPR004331">
    <property type="entry name" value="SPX_dom"/>
</dbReference>
<dbReference type="Pfam" id="PF03124">
    <property type="entry name" value="EXS"/>
    <property type="match status" value="1"/>
</dbReference>
<dbReference type="GO" id="GO:0016036">
    <property type="term" value="P:cellular response to phosphate starvation"/>
    <property type="evidence" value="ECO:0007669"/>
    <property type="project" value="TreeGrafter"/>
</dbReference>
<evidence type="ECO:0000256" key="2">
    <source>
        <dbReference type="ARBA" id="ARBA00009665"/>
    </source>
</evidence>
<feature type="compositionally biased region" description="Polar residues" evidence="6">
    <location>
        <begin position="117"/>
        <end position="136"/>
    </location>
</feature>
<dbReference type="InterPro" id="IPR004342">
    <property type="entry name" value="EXS_C"/>
</dbReference>
<feature type="transmembrane region" description="Helical" evidence="7">
    <location>
        <begin position="455"/>
        <end position="474"/>
    </location>
</feature>
<evidence type="ECO:0000259" key="9">
    <source>
        <dbReference type="PROSITE" id="PS51382"/>
    </source>
</evidence>
<organism evidence="10 11">
    <name type="scientific">Mortierella polycephala</name>
    <dbReference type="NCBI Taxonomy" id="41804"/>
    <lineage>
        <taxon>Eukaryota</taxon>
        <taxon>Fungi</taxon>
        <taxon>Fungi incertae sedis</taxon>
        <taxon>Mucoromycota</taxon>
        <taxon>Mortierellomycotina</taxon>
        <taxon>Mortierellomycetes</taxon>
        <taxon>Mortierellales</taxon>
        <taxon>Mortierellaceae</taxon>
        <taxon>Mortierella</taxon>
    </lineage>
</organism>
<comment type="caution">
    <text evidence="10">The sequence shown here is derived from an EMBL/GenBank/DDBJ whole genome shotgun (WGS) entry which is preliminary data.</text>
</comment>
<keyword evidence="4 7" id="KW-1133">Transmembrane helix</keyword>
<keyword evidence="11" id="KW-1185">Reference proteome</keyword>
<feature type="transmembrane region" description="Helical" evidence="7">
    <location>
        <begin position="533"/>
        <end position="553"/>
    </location>
</feature>
<comment type="similarity">
    <text evidence="2">Belongs to the SYG1 (TC 2.A.94) family.</text>
</comment>
<dbReference type="AlphaFoldDB" id="A0A9P6Q4Q0"/>
<dbReference type="OrthoDB" id="9970435at2759"/>
<feature type="region of interest" description="Disordered" evidence="6">
    <location>
        <begin position="843"/>
        <end position="947"/>
    </location>
</feature>
<dbReference type="Proteomes" id="UP000726737">
    <property type="component" value="Unassembled WGS sequence"/>
</dbReference>
<evidence type="ECO:0000256" key="5">
    <source>
        <dbReference type="ARBA" id="ARBA00023136"/>
    </source>
</evidence>
<dbReference type="PANTHER" id="PTHR10783:SF103">
    <property type="entry name" value="SOLUTE CARRIER FAMILY 53 MEMBER 1"/>
    <property type="match status" value="1"/>
</dbReference>
<feature type="domain" description="SPX" evidence="9">
    <location>
        <begin position="1"/>
        <end position="397"/>
    </location>
</feature>
<feature type="region of interest" description="Disordered" evidence="6">
    <location>
        <begin position="1002"/>
        <end position="1030"/>
    </location>
</feature>
<proteinExistence type="inferred from homology"/>
<keyword evidence="3 7" id="KW-0812">Transmembrane</keyword>
<feature type="transmembrane region" description="Helical" evidence="7">
    <location>
        <begin position="565"/>
        <end position="587"/>
    </location>
</feature>
<feature type="compositionally biased region" description="Low complexity" evidence="6">
    <location>
        <begin position="895"/>
        <end position="905"/>
    </location>
</feature>
<sequence>MRFSQYLHEEIVPEWRKAYIDYKQGKRYVKAVASAVEDMETIQHLSASAHDDEDDERRALVLSIDPAPTNYQAIKRYQTFSKDDNQPNRGAQSHGYMGLSDQESGSASFYPPGNGPSGQSNSMATHMSHTARTQGTHIMKSLTRRFTGGNHSRHTKRSRVICLEEDSIDNVIDQLLIEEKDFFKFLDQQLEKVDTFYQEKELEAVTKVKVLKQQLYVADEWKRLYDERMARVEAEGGWDWTRMRSGFGSLMLNEPSVTDVKIRPVQPVFNDVEQSNPKVRNNEPTTPDTERTIIDMNPGQALRPQESQQIMDEQNLNMAATDPIAYKNQLLLEDGKSHRQYLNHGVARTRIKAALYEFYRSLEMLKSYKVLNDTGFTKIIKKFDKAAGWRASKAFKTSKMQPCYFMKSVVLENLIKETEDLFIERFENGHRQRGMAKLRIPDSRRRSHHAASARIGIYFGLASLLLIQGISAALSEETRGEIPYWDSLLLVYAGMFLTTLFACLFGVNMYVWARSKINYKFIFEFDPRDNLDYHQFFELPMFFMLVLCLGIYLDFGSHLTTYIATAYYPMIIMVVTLFILICPLPVFNRGARKWFIVSIGRILISGYVAVEFRDFFIADELNSLSYSIEQFEFAMCAYSQQWENLGTQCVTSRLWITPFLTALPPWFRLLQCLRRYRDTLEWFPHLFNAAKYSCSLLNVFVYFSYRFYGGIGLKLAWIMVSTITSLYTFSWDVYMDWGLFRFGKHGGGANGNPFLRAELVYSQKWVYYMAIMCDLLARFSWVMRLVPTNINTMILAFSLALVEVLRRWMWNFFRLENEHLNNCGQFRAIKDIPLPFHIRIEGESDDEEYETDEESEEDDQTNDTEIIPTQGVQDGALDIDGQSSAVPILPKPRGLGRTSSSVSQSGLGGSSNAETTGSSVHRETTTDGARQRQTRKKRHHLPTEPRIGLERSNTFVEDAMTEAGYADEQRQHLNEVNKFYDRRDFETRVIDVAEELLRSYPRTNAARTTHSHRLHNEPETYSSGGSAGPS</sequence>
<feature type="domain" description="EXS" evidence="8">
    <location>
        <begin position="648"/>
        <end position="846"/>
    </location>
</feature>
<evidence type="ECO:0000259" key="8">
    <source>
        <dbReference type="PROSITE" id="PS51380"/>
    </source>
</evidence>
<accession>A0A9P6Q4Q0</accession>
<dbReference type="PROSITE" id="PS51382">
    <property type="entry name" value="SPX"/>
    <property type="match status" value="1"/>
</dbReference>
<dbReference type="GO" id="GO:0006817">
    <property type="term" value="P:phosphate ion transport"/>
    <property type="evidence" value="ECO:0007669"/>
    <property type="project" value="TreeGrafter"/>
</dbReference>
<dbReference type="GO" id="GO:0000822">
    <property type="term" value="F:inositol hexakisphosphate binding"/>
    <property type="evidence" value="ECO:0007669"/>
    <property type="project" value="TreeGrafter"/>
</dbReference>
<evidence type="ECO:0000256" key="3">
    <source>
        <dbReference type="ARBA" id="ARBA00022692"/>
    </source>
</evidence>
<keyword evidence="5 7" id="KW-0472">Membrane</keyword>
<comment type="subcellular location">
    <subcellularLocation>
        <location evidence="1">Membrane</location>
        <topology evidence="1">Multi-pass membrane protein</topology>
    </subcellularLocation>
</comment>